<reference evidence="3" key="1">
    <citation type="submission" date="2022-03" db="EMBL/GenBank/DDBJ databases">
        <title>Description of Abyssus ytuae gen. nov., sp. nov., a novel member of the family Flavobacteriaceae isolated from the sediment of Mariana Trench.</title>
        <authorList>
            <person name="Zhang J."/>
            <person name="Xu X."/>
        </authorList>
    </citation>
    <scope>NUCLEOTIDE SEQUENCE</scope>
    <source>
        <strain evidence="3">MT3330</strain>
    </source>
</reference>
<dbReference type="InterPro" id="IPR027824">
    <property type="entry name" value="DUF4469"/>
</dbReference>
<feature type="domain" description="DUF4469" evidence="1">
    <location>
        <begin position="130"/>
        <end position="225"/>
    </location>
</feature>
<dbReference type="KEGG" id="fbm:MQE35_07410"/>
<accession>A0A9E6ZQK9</accession>
<dbReference type="Proteomes" id="UP000831290">
    <property type="component" value="Chromosome"/>
</dbReference>
<gene>
    <name evidence="3" type="ORF">MQE35_07410</name>
</gene>
<keyword evidence="4" id="KW-1185">Reference proteome</keyword>
<feature type="domain" description="Bvu-2165-like IHF-HU-like DNA-binding" evidence="2">
    <location>
        <begin position="3"/>
        <end position="121"/>
    </location>
</feature>
<dbReference type="CDD" id="cd12843">
    <property type="entry name" value="Bvu_2165_C_like"/>
    <property type="match status" value="1"/>
</dbReference>
<evidence type="ECO:0000259" key="1">
    <source>
        <dbReference type="Pfam" id="PF14734"/>
    </source>
</evidence>
<dbReference type="CDD" id="cd13833">
    <property type="entry name" value="HU_IHF_like"/>
    <property type="match status" value="1"/>
</dbReference>
<dbReference type="Pfam" id="PF14734">
    <property type="entry name" value="DUF4469"/>
    <property type="match status" value="1"/>
</dbReference>
<dbReference type="Pfam" id="PF14848">
    <property type="entry name" value="HU-DNA_bdg"/>
    <property type="match status" value="1"/>
</dbReference>
<protein>
    <submittedName>
        <fullName evidence="3">DUF4469 domain-containing protein</fullName>
    </submittedName>
</protein>
<dbReference type="EMBL" id="CP094358">
    <property type="protein sequence ID" value="UOB19114.1"/>
    <property type="molecule type" value="Genomic_DNA"/>
</dbReference>
<proteinExistence type="predicted"/>
<name>A0A9E6ZQK9_9FLAO</name>
<dbReference type="AlphaFoldDB" id="A0A9E6ZQK9"/>
<evidence type="ECO:0000313" key="4">
    <source>
        <dbReference type="Proteomes" id="UP000831290"/>
    </source>
</evidence>
<organism evidence="3 4">
    <name type="scientific">Abyssalbus ytuae</name>
    <dbReference type="NCBI Taxonomy" id="2926907"/>
    <lineage>
        <taxon>Bacteria</taxon>
        <taxon>Pseudomonadati</taxon>
        <taxon>Bacteroidota</taxon>
        <taxon>Flavobacteriia</taxon>
        <taxon>Flavobacteriales</taxon>
        <taxon>Flavobacteriaceae</taxon>
        <taxon>Abyssalbus</taxon>
    </lineage>
</organism>
<evidence type="ECO:0000313" key="3">
    <source>
        <dbReference type="EMBL" id="UOB19114.1"/>
    </source>
</evidence>
<dbReference type="RefSeq" id="WP_255845731.1">
    <property type="nucleotide sequence ID" value="NZ_CP094358.1"/>
</dbReference>
<sequence>MSLKYSLNENLLTPQPDDYSARPQGVKSHDLESIIAQMVSKGSTVTRTDILAVLNNFFEVVGAITANGETINTDLFKTNFSISGVFEGATDGFDKSRHTIKINTNTGKVLKEALAKIQVEKITTPETIPHIIEVKDSISGSVNDQVTSNGILEITGSLLKIEGDHPDNGVYLIAEDGTKNKVITIADNKPARLFVMLPALTPGEYTLQVTTQHTGGGPIVNTPRTGTFNKPLTAI</sequence>
<evidence type="ECO:0000259" key="2">
    <source>
        <dbReference type="Pfam" id="PF14848"/>
    </source>
</evidence>
<dbReference type="InterPro" id="IPR049893">
    <property type="entry name" value="Bvu_2165-like_IHF-HU-DNA_bdg"/>
</dbReference>
<dbReference type="Gene3D" id="2.70.50.70">
    <property type="match status" value="1"/>
</dbReference>